<evidence type="ECO:0000256" key="3">
    <source>
        <dbReference type="ARBA" id="ARBA00023002"/>
    </source>
</evidence>
<dbReference type="Gene3D" id="3.50.50.60">
    <property type="entry name" value="FAD/NAD(P)-binding domain"/>
    <property type="match status" value="2"/>
</dbReference>
<dbReference type="OrthoDB" id="312624at2"/>
<dbReference type="PANTHER" id="PTHR42877:SF4">
    <property type="entry name" value="FAD_NAD(P)-BINDING DOMAIN-CONTAINING PROTEIN-RELATED"/>
    <property type="match status" value="1"/>
</dbReference>
<dbReference type="STRING" id="406100.SAMN04488052_11069"/>
<dbReference type="GO" id="GO:0050661">
    <property type="term" value="F:NADP binding"/>
    <property type="evidence" value="ECO:0007669"/>
    <property type="project" value="InterPro"/>
</dbReference>
<dbReference type="GO" id="GO:0004499">
    <property type="term" value="F:N,N-dimethylaniline monooxygenase activity"/>
    <property type="evidence" value="ECO:0007669"/>
    <property type="project" value="InterPro"/>
</dbReference>
<evidence type="ECO:0000256" key="1">
    <source>
        <dbReference type="ARBA" id="ARBA00022630"/>
    </source>
</evidence>
<name>A0A1H8V7I5_9GAMM</name>
<dbReference type="InterPro" id="IPR051209">
    <property type="entry name" value="FAD-bind_Monooxygenase_sf"/>
</dbReference>
<accession>A0A1H8V7I5</accession>
<sequence>MGGHHRVLIIGSGFAGLGMAIQLKAYGEHDFVVFEKERGIGGTWWVNHYPGCACDVQSHLYSFSFALNPDWSRRYATQPEIRDYLQRCADRYGVCPHVRLQTAVEHLQWNHGGQYWTLTDSNGDTWTGDIVVSGMGGLSRPAFPDVPGIERFRGHAFHSQQWDHDHTLAGKRVAVIGTGASAIQFVPQIQPHVERLDLYQRTPPWIVPKPDRPVRPWQQRLYRAVPAVQRVVRAGIYTLLEGRVLPFAIAPRLMALPRRQALAHLRRQVADADLRRKLTPYYTFGCKRVLIADDYYPAVCADNVELITSGVREIREHGIIDADGRERQVDTLIFGTGFSAADPIPEGMIFGRDGRDLGREWQGGPSAYKGTTVTGFPNLFMLMGPNTGLGHSSVVYMIESQIRYVLDAIRRMDRHGIASVEVRPEAQHAFNARVQRRLSGTVWNVGGCRSWYLHPVSGRNVTLWPDFTWRFRLQTRRFDLQAYHRVPAGDSGAGGRQVMPAEGQA</sequence>
<dbReference type="EMBL" id="FOEG01000010">
    <property type="protein sequence ID" value="SEP11366.1"/>
    <property type="molecule type" value="Genomic_DNA"/>
</dbReference>
<dbReference type="GO" id="GO:0050660">
    <property type="term" value="F:flavin adenine dinucleotide binding"/>
    <property type="evidence" value="ECO:0007669"/>
    <property type="project" value="InterPro"/>
</dbReference>
<dbReference type="InterPro" id="IPR020946">
    <property type="entry name" value="Flavin_mOase-like"/>
</dbReference>
<keyword evidence="1" id="KW-0285">Flavoprotein</keyword>
<keyword evidence="2" id="KW-0274">FAD</keyword>
<dbReference type="PANTHER" id="PTHR42877">
    <property type="entry name" value="L-ORNITHINE N(5)-MONOOXYGENASE-RELATED"/>
    <property type="match status" value="1"/>
</dbReference>
<evidence type="ECO:0000256" key="2">
    <source>
        <dbReference type="ARBA" id="ARBA00022827"/>
    </source>
</evidence>
<dbReference type="InterPro" id="IPR036188">
    <property type="entry name" value="FAD/NAD-bd_sf"/>
</dbReference>
<dbReference type="Pfam" id="PF00743">
    <property type="entry name" value="FMO-like"/>
    <property type="match status" value="1"/>
</dbReference>
<dbReference type="RefSeq" id="WP_091645732.1">
    <property type="nucleotide sequence ID" value="NZ_FOEG01000010.1"/>
</dbReference>
<keyword evidence="5" id="KW-1185">Reference proteome</keyword>
<dbReference type="Proteomes" id="UP000199657">
    <property type="component" value="Unassembled WGS sequence"/>
</dbReference>
<dbReference type="AlphaFoldDB" id="A0A1H8V7I5"/>
<dbReference type="SUPFAM" id="SSF51905">
    <property type="entry name" value="FAD/NAD(P)-binding domain"/>
    <property type="match status" value="2"/>
</dbReference>
<organism evidence="4 5">
    <name type="scientific">Aquisalimonas asiatica</name>
    <dbReference type="NCBI Taxonomy" id="406100"/>
    <lineage>
        <taxon>Bacteria</taxon>
        <taxon>Pseudomonadati</taxon>
        <taxon>Pseudomonadota</taxon>
        <taxon>Gammaproteobacteria</taxon>
        <taxon>Chromatiales</taxon>
        <taxon>Ectothiorhodospiraceae</taxon>
        <taxon>Aquisalimonas</taxon>
    </lineage>
</organism>
<reference evidence="4 5" key="1">
    <citation type="submission" date="2016-10" db="EMBL/GenBank/DDBJ databases">
        <authorList>
            <person name="de Groot N.N."/>
        </authorList>
    </citation>
    <scope>NUCLEOTIDE SEQUENCE [LARGE SCALE GENOMIC DNA]</scope>
    <source>
        <strain evidence="4 5">CGMCC 1.6291</strain>
    </source>
</reference>
<evidence type="ECO:0000313" key="4">
    <source>
        <dbReference type="EMBL" id="SEP11366.1"/>
    </source>
</evidence>
<evidence type="ECO:0000313" key="5">
    <source>
        <dbReference type="Proteomes" id="UP000199657"/>
    </source>
</evidence>
<gene>
    <name evidence="4" type="ORF">SAMN04488052_11069</name>
</gene>
<keyword evidence="3" id="KW-0560">Oxidoreductase</keyword>
<proteinExistence type="predicted"/>
<protein>
    <submittedName>
        <fullName evidence="4">Predicted flavoprotein CzcO associated with the cation diffusion facilitator CzcD</fullName>
    </submittedName>
</protein>